<protein>
    <recommendedName>
        <fullName evidence="4">Replication restart DNA helicase PriA</fullName>
    </recommendedName>
</protein>
<evidence type="ECO:0000256" key="1">
    <source>
        <dbReference type="SAM" id="MobiDB-lite"/>
    </source>
</evidence>
<dbReference type="OrthoDB" id="1955080at2"/>
<dbReference type="EMBL" id="SRSD01000003">
    <property type="protein sequence ID" value="KAA0893601.1"/>
    <property type="molecule type" value="Genomic_DNA"/>
</dbReference>
<proteinExistence type="predicted"/>
<name>A0A5A9XPQ8_9BACT</name>
<dbReference type="Proteomes" id="UP000324298">
    <property type="component" value="Unassembled WGS sequence"/>
</dbReference>
<feature type="region of interest" description="Disordered" evidence="1">
    <location>
        <begin position="55"/>
        <end position="74"/>
    </location>
</feature>
<evidence type="ECO:0000313" key="2">
    <source>
        <dbReference type="EMBL" id="KAA0893601.1"/>
    </source>
</evidence>
<organism evidence="2 3">
    <name type="scientific">Oryzomonas rubra</name>
    <dbReference type="NCBI Taxonomy" id="2509454"/>
    <lineage>
        <taxon>Bacteria</taxon>
        <taxon>Pseudomonadati</taxon>
        <taxon>Thermodesulfobacteriota</taxon>
        <taxon>Desulfuromonadia</taxon>
        <taxon>Geobacterales</taxon>
        <taxon>Geobacteraceae</taxon>
        <taxon>Oryzomonas</taxon>
    </lineage>
</organism>
<reference evidence="2 3" key="1">
    <citation type="submission" date="2019-04" db="EMBL/GenBank/DDBJ databases">
        <title>Geobacter ruber sp. nov., ferric-reducing bacteria isolated from paddy soil.</title>
        <authorList>
            <person name="Xu Z."/>
            <person name="Masuda Y."/>
            <person name="Itoh H."/>
            <person name="Senoo K."/>
        </authorList>
    </citation>
    <scope>NUCLEOTIDE SEQUENCE [LARGE SCALE GENOMIC DNA]</scope>
    <source>
        <strain evidence="2 3">Red88</strain>
    </source>
</reference>
<comment type="caution">
    <text evidence="2">The sequence shown here is derived from an EMBL/GenBank/DDBJ whole genome shotgun (WGS) entry which is preliminary data.</text>
</comment>
<dbReference type="AlphaFoldDB" id="A0A5A9XPQ8"/>
<sequence length="74" mass="7964">MICGFCGHEFDENEGKRGCGGCPGGCHSVHCPRCNYKNPLEPAFIGKLKNMLKRKTSSDAGATENSEDKKSKAS</sequence>
<evidence type="ECO:0000313" key="3">
    <source>
        <dbReference type="Proteomes" id="UP000324298"/>
    </source>
</evidence>
<keyword evidence="3" id="KW-1185">Reference proteome</keyword>
<accession>A0A5A9XPQ8</accession>
<gene>
    <name evidence="2" type="ORF">ET418_05445</name>
</gene>
<evidence type="ECO:0008006" key="4">
    <source>
        <dbReference type="Google" id="ProtNLM"/>
    </source>
</evidence>